<dbReference type="PANTHER" id="PTHR43537">
    <property type="entry name" value="TRANSCRIPTIONAL REGULATOR, GNTR FAMILY"/>
    <property type="match status" value="1"/>
</dbReference>
<sequence>MNPQAASTGTNKMTEASGNEWIKPIQRQNLSELAYTTLREALMEGRLKPGEDLPLRPISRSFGISATPMREALLRLVAEHALEIDARGRISVPHLTRAELLEVRKLRGFLEGNAAREATLNATPEAVDALEQIHFELITAQDAGDFPTAIGFNTKFHLKMCEIAGLPVTHELVSNLWVRCGPLISHLYDAGIPANWNPHPHVLIVKAIRARDPDMAYKELNRDIEGSGAGLLAHVKD</sequence>
<dbReference type="PROSITE" id="PS50949">
    <property type="entry name" value="HTH_GNTR"/>
    <property type="match status" value="1"/>
</dbReference>
<evidence type="ECO:0000256" key="1">
    <source>
        <dbReference type="ARBA" id="ARBA00023015"/>
    </source>
</evidence>
<dbReference type="InterPro" id="IPR008920">
    <property type="entry name" value="TF_FadR/GntR_C"/>
</dbReference>
<evidence type="ECO:0000256" key="2">
    <source>
        <dbReference type="ARBA" id="ARBA00023125"/>
    </source>
</evidence>
<organism evidence="5">
    <name type="scientific">Brucella pinnipedialis M292/94/1</name>
    <dbReference type="NCBI Taxonomy" id="520462"/>
    <lineage>
        <taxon>Bacteria</taxon>
        <taxon>Pseudomonadati</taxon>
        <taxon>Pseudomonadota</taxon>
        <taxon>Alphaproteobacteria</taxon>
        <taxon>Hyphomicrobiales</taxon>
        <taxon>Brucellaceae</taxon>
        <taxon>Brucella/Ochrobactrum group</taxon>
        <taxon>Brucella</taxon>
    </lineage>
</organism>
<dbReference type="AlphaFoldDB" id="A0A0E1X7R9"/>
<dbReference type="Gene3D" id="1.20.120.530">
    <property type="entry name" value="GntR ligand-binding domain-like"/>
    <property type="match status" value="1"/>
</dbReference>
<dbReference type="SUPFAM" id="SSF48008">
    <property type="entry name" value="GntR ligand-binding domain-like"/>
    <property type="match status" value="1"/>
</dbReference>
<dbReference type="Proteomes" id="UP000004659">
    <property type="component" value="Unassembled WGS sequence"/>
</dbReference>
<feature type="domain" description="HTH gntR-type" evidence="4">
    <location>
        <begin position="28"/>
        <end position="95"/>
    </location>
</feature>
<dbReference type="EMBL" id="EQ999534">
    <property type="protein sequence ID" value="EEZ29232.1"/>
    <property type="molecule type" value="Genomic_DNA"/>
</dbReference>
<keyword evidence="2" id="KW-0238">DNA-binding</keyword>
<name>A0A0E1X7R9_9HYPH</name>
<protein>
    <submittedName>
        <fullName evidence="5">Transcriptional regulator</fullName>
    </submittedName>
</protein>
<dbReference type="InterPro" id="IPR036388">
    <property type="entry name" value="WH-like_DNA-bd_sf"/>
</dbReference>
<gene>
    <name evidence="5" type="ORF">BALG_02585</name>
</gene>
<dbReference type="GO" id="GO:0003677">
    <property type="term" value="F:DNA binding"/>
    <property type="evidence" value="ECO:0007669"/>
    <property type="project" value="UniProtKB-KW"/>
</dbReference>
<dbReference type="PANTHER" id="PTHR43537:SF39">
    <property type="entry name" value="HTH-TYPE TRANSCRIPTIONAL REGULATOR MCBR"/>
    <property type="match status" value="1"/>
</dbReference>
<dbReference type="SUPFAM" id="SSF46785">
    <property type="entry name" value="Winged helix' DNA-binding domain"/>
    <property type="match status" value="1"/>
</dbReference>
<proteinExistence type="predicted"/>
<evidence type="ECO:0000259" key="4">
    <source>
        <dbReference type="PROSITE" id="PS50949"/>
    </source>
</evidence>
<dbReference type="Pfam" id="PF07729">
    <property type="entry name" value="FCD"/>
    <property type="match status" value="1"/>
</dbReference>
<dbReference type="SMART" id="SM00345">
    <property type="entry name" value="HTH_GNTR"/>
    <property type="match status" value="1"/>
</dbReference>
<dbReference type="GO" id="GO:0003700">
    <property type="term" value="F:DNA-binding transcription factor activity"/>
    <property type="evidence" value="ECO:0007669"/>
    <property type="project" value="InterPro"/>
</dbReference>
<dbReference type="SMART" id="SM00895">
    <property type="entry name" value="FCD"/>
    <property type="match status" value="1"/>
</dbReference>
<dbReference type="Gene3D" id="1.10.10.10">
    <property type="entry name" value="Winged helix-like DNA-binding domain superfamily/Winged helix DNA-binding domain"/>
    <property type="match status" value="1"/>
</dbReference>
<dbReference type="InterPro" id="IPR036390">
    <property type="entry name" value="WH_DNA-bd_sf"/>
</dbReference>
<keyword evidence="3" id="KW-0804">Transcription</keyword>
<dbReference type="InterPro" id="IPR011711">
    <property type="entry name" value="GntR_C"/>
</dbReference>
<dbReference type="InterPro" id="IPR000524">
    <property type="entry name" value="Tscrpt_reg_HTH_GntR"/>
</dbReference>
<evidence type="ECO:0000256" key="3">
    <source>
        <dbReference type="ARBA" id="ARBA00023163"/>
    </source>
</evidence>
<keyword evidence="1" id="KW-0805">Transcription regulation</keyword>
<accession>A0A0E1X7R9</accession>
<evidence type="ECO:0000313" key="5">
    <source>
        <dbReference type="EMBL" id="EEZ29232.1"/>
    </source>
</evidence>
<reference evidence="5" key="1">
    <citation type="submission" date="2009-01" db="EMBL/GenBank/DDBJ databases">
        <title>The Genome Sequence of Brucella pinnipedialis M292/94/1.</title>
        <authorList>
            <consortium name="The Broad Institute Genome Sequencing Platform"/>
            <person name="Ward D."/>
            <person name="Young S.K."/>
            <person name="Kodira C.D."/>
            <person name="Zeng Q."/>
            <person name="Koehrsen M."/>
            <person name="Alvarado L."/>
            <person name="Berlin A."/>
            <person name="Borenstein D."/>
            <person name="Chen Z."/>
            <person name="Engels R."/>
            <person name="Freedman E."/>
            <person name="Gellesch M."/>
            <person name="Goldberg J."/>
            <person name="Griggs A."/>
            <person name="Gujja S."/>
            <person name="Heiman D."/>
            <person name="Hepburn T."/>
            <person name="Howarth C."/>
            <person name="Jen D."/>
            <person name="Larson L."/>
            <person name="Lewis B."/>
            <person name="Mehta T."/>
            <person name="Park D."/>
            <person name="Pearson M."/>
            <person name="Roberts A."/>
            <person name="Saif S."/>
            <person name="Shea T."/>
            <person name="Shenoy N."/>
            <person name="Sisk P."/>
            <person name="Stolte C."/>
            <person name="Sykes S."/>
            <person name="Walk T."/>
            <person name="White J."/>
            <person name="Yandava C."/>
            <person name="Whatmore A.M."/>
            <person name="Perrett L.L."/>
            <person name="O'Callaghan D."/>
            <person name="Nusbaum C."/>
            <person name="Galagan J."/>
            <person name="Birren B."/>
        </authorList>
    </citation>
    <scope>NUCLEOTIDE SEQUENCE [LARGE SCALE GENOMIC DNA]</scope>
    <source>
        <strain evidence="5">M292/94/1</strain>
    </source>
</reference>
<dbReference type="HOGENOM" id="CLU_017584_5_4_5"/>
<dbReference type="Pfam" id="PF00392">
    <property type="entry name" value="GntR"/>
    <property type="match status" value="1"/>
</dbReference>